<accession>A0A6G3MMR8</accession>
<keyword evidence="2" id="KW-0812">Transmembrane</keyword>
<protein>
    <submittedName>
        <fullName evidence="3">Protein PLANT CADMIUM RESISTANCE 7 (Trinotate prediction)</fullName>
    </submittedName>
</protein>
<proteinExistence type="inferred from homology"/>
<feature type="transmembrane region" description="Helical" evidence="2">
    <location>
        <begin position="42"/>
        <end position="65"/>
    </location>
</feature>
<name>A0A6G3MMR8_HENSL</name>
<sequence length="106" mass="11781">MSQQENFKQSLFGCFDDLGIACLACYCPCISAGKIAEKTGNSFWGCCLLTFYIPPVGAVLVRFMVRKAKNIEDHLLEDLLMGLCCECCSFAQCHLEVNEGGDQIRR</sequence>
<evidence type="ECO:0000313" key="3">
    <source>
        <dbReference type="EMBL" id="NDJ95274.1"/>
    </source>
</evidence>
<reference evidence="3" key="1">
    <citation type="submission" date="2018-11" db="EMBL/GenBank/DDBJ databases">
        <title>Henneguya salminicola genome and transcriptome.</title>
        <authorList>
            <person name="Yahalomi D."/>
            <person name="Atkinson S.D."/>
            <person name="Neuhof M."/>
            <person name="Chang E.S."/>
            <person name="Philippe H."/>
            <person name="Cartwright P."/>
            <person name="Bartholomew J.L."/>
            <person name="Huchon D."/>
        </authorList>
    </citation>
    <scope>NUCLEOTIDE SEQUENCE</scope>
    <source>
        <strain evidence="3">Hz1</strain>
        <tissue evidence="3">Whole</tissue>
    </source>
</reference>
<dbReference type="Pfam" id="PF04749">
    <property type="entry name" value="PLAC8"/>
    <property type="match status" value="1"/>
</dbReference>
<dbReference type="EMBL" id="GHBP01018678">
    <property type="protein sequence ID" value="NDJ95274.1"/>
    <property type="molecule type" value="Transcribed_RNA"/>
</dbReference>
<dbReference type="PANTHER" id="PTHR15907">
    <property type="entry name" value="DUF614 FAMILY PROTEIN-RELATED"/>
    <property type="match status" value="1"/>
</dbReference>
<evidence type="ECO:0000256" key="2">
    <source>
        <dbReference type="SAM" id="Phobius"/>
    </source>
</evidence>
<dbReference type="AlphaFoldDB" id="A0A6G3MMR8"/>
<organism evidence="3">
    <name type="scientific">Henneguya salminicola</name>
    <name type="common">Myxosporean</name>
    <dbReference type="NCBI Taxonomy" id="69463"/>
    <lineage>
        <taxon>Eukaryota</taxon>
        <taxon>Metazoa</taxon>
        <taxon>Cnidaria</taxon>
        <taxon>Myxozoa</taxon>
        <taxon>Myxosporea</taxon>
        <taxon>Bivalvulida</taxon>
        <taxon>Platysporina</taxon>
        <taxon>Myxobolidae</taxon>
        <taxon>Henneguya</taxon>
    </lineage>
</organism>
<evidence type="ECO:0000256" key="1">
    <source>
        <dbReference type="ARBA" id="ARBA00009024"/>
    </source>
</evidence>
<keyword evidence="2" id="KW-1133">Transmembrane helix</keyword>
<dbReference type="InterPro" id="IPR006461">
    <property type="entry name" value="PLAC_motif_containing"/>
</dbReference>
<keyword evidence="2" id="KW-0472">Membrane</keyword>
<dbReference type="NCBIfam" id="TIGR01571">
    <property type="entry name" value="A_thal_Cys_rich"/>
    <property type="match status" value="1"/>
</dbReference>
<comment type="similarity">
    <text evidence="1">Belongs to the cornifelin family.</text>
</comment>